<accession>A0A1D1YNV8</accession>
<proteinExistence type="predicted"/>
<dbReference type="GO" id="GO:0006508">
    <property type="term" value="P:proteolysis"/>
    <property type="evidence" value="ECO:0007669"/>
    <property type="project" value="UniProtKB-KW"/>
</dbReference>
<sequence>MNQKFIFAFILLATFSMVNATPHQFRKRGSLFNACSTTQATQANTLSFNSFNVTINPDPLVAGAVESFNVFGTLNSDTSSSTQLVILFTDSYQNLLAPPYIQQVNTPIKSGTQFSINAQQVPAPAILPQDSLTYSISVILGYPTSDMRQPLSIYGCASSGFQSDIYSVLGNSYPVAGNPF</sequence>
<reference evidence="2" key="1">
    <citation type="submission" date="2015-07" db="EMBL/GenBank/DDBJ databases">
        <title>Transcriptome Assembly of Anthurium amnicola.</title>
        <authorList>
            <person name="Suzuki J."/>
        </authorList>
    </citation>
    <scope>NUCLEOTIDE SEQUENCE</scope>
</reference>
<protein>
    <submittedName>
        <fullName evidence="2">Putative Lon protease</fullName>
    </submittedName>
</protein>
<evidence type="ECO:0000313" key="2">
    <source>
        <dbReference type="EMBL" id="JAT56321.1"/>
    </source>
</evidence>
<gene>
    <name evidence="2" type="primary">ycbZ_0</name>
    <name evidence="2" type="ORF">g.33339</name>
</gene>
<organism evidence="2">
    <name type="scientific">Anthurium amnicola</name>
    <dbReference type="NCBI Taxonomy" id="1678845"/>
    <lineage>
        <taxon>Eukaryota</taxon>
        <taxon>Viridiplantae</taxon>
        <taxon>Streptophyta</taxon>
        <taxon>Embryophyta</taxon>
        <taxon>Tracheophyta</taxon>
        <taxon>Spermatophyta</taxon>
        <taxon>Magnoliopsida</taxon>
        <taxon>Liliopsida</taxon>
        <taxon>Araceae</taxon>
        <taxon>Pothoideae</taxon>
        <taxon>Potheae</taxon>
        <taxon>Anthurium</taxon>
    </lineage>
</organism>
<feature type="signal peptide" evidence="1">
    <location>
        <begin position="1"/>
        <end position="20"/>
    </location>
</feature>
<feature type="chain" id="PRO_5008900380" evidence="1">
    <location>
        <begin position="21"/>
        <end position="180"/>
    </location>
</feature>
<dbReference type="EMBL" id="GDJX01011615">
    <property type="protein sequence ID" value="JAT56321.1"/>
    <property type="molecule type" value="Transcribed_RNA"/>
</dbReference>
<keyword evidence="1" id="KW-0732">Signal</keyword>
<evidence type="ECO:0000256" key="1">
    <source>
        <dbReference type="SAM" id="SignalP"/>
    </source>
</evidence>
<keyword evidence="2" id="KW-0378">Hydrolase</keyword>
<dbReference type="GO" id="GO:0008233">
    <property type="term" value="F:peptidase activity"/>
    <property type="evidence" value="ECO:0007669"/>
    <property type="project" value="UniProtKB-KW"/>
</dbReference>
<keyword evidence="2" id="KW-0645">Protease</keyword>
<name>A0A1D1YNV8_9ARAE</name>
<dbReference type="AlphaFoldDB" id="A0A1D1YNV8"/>